<evidence type="ECO:0000313" key="2">
    <source>
        <dbReference type="EMBL" id="KAG6770840.1"/>
    </source>
</evidence>
<organism evidence="2 3">
    <name type="scientific">Populus tomentosa</name>
    <name type="common">Chinese white poplar</name>
    <dbReference type="NCBI Taxonomy" id="118781"/>
    <lineage>
        <taxon>Eukaryota</taxon>
        <taxon>Viridiplantae</taxon>
        <taxon>Streptophyta</taxon>
        <taxon>Embryophyta</taxon>
        <taxon>Tracheophyta</taxon>
        <taxon>Spermatophyta</taxon>
        <taxon>Magnoliopsida</taxon>
        <taxon>eudicotyledons</taxon>
        <taxon>Gunneridae</taxon>
        <taxon>Pentapetalae</taxon>
        <taxon>rosids</taxon>
        <taxon>fabids</taxon>
        <taxon>Malpighiales</taxon>
        <taxon>Salicaceae</taxon>
        <taxon>Saliceae</taxon>
        <taxon>Populus</taxon>
    </lineage>
</organism>
<name>A0A8X8CY84_POPTO</name>
<reference evidence="2" key="1">
    <citation type="journal article" date="2020" name="bioRxiv">
        <title>Hybrid origin of Populus tomentosa Carr. identified through genome sequencing and phylogenomic analysis.</title>
        <authorList>
            <person name="An X."/>
            <person name="Gao K."/>
            <person name="Chen Z."/>
            <person name="Li J."/>
            <person name="Yang X."/>
            <person name="Yang X."/>
            <person name="Zhou J."/>
            <person name="Guo T."/>
            <person name="Zhao T."/>
            <person name="Huang S."/>
            <person name="Miao D."/>
            <person name="Khan W.U."/>
            <person name="Rao P."/>
            <person name="Ye M."/>
            <person name="Lei B."/>
            <person name="Liao W."/>
            <person name="Wang J."/>
            <person name="Ji L."/>
            <person name="Li Y."/>
            <person name="Guo B."/>
            <person name="Mustafa N.S."/>
            <person name="Li S."/>
            <person name="Yun Q."/>
            <person name="Keller S.R."/>
            <person name="Mao J."/>
            <person name="Zhang R."/>
            <person name="Strauss S.H."/>
        </authorList>
    </citation>
    <scope>NUCLEOTIDE SEQUENCE</scope>
    <source>
        <strain evidence="2">GM15</strain>
        <tissue evidence="2">Leaf</tissue>
    </source>
</reference>
<evidence type="ECO:0000313" key="3">
    <source>
        <dbReference type="Proteomes" id="UP000886885"/>
    </source>
</evidence>
<keyword evidence="3" id="KW-1185">Reference proteome</keyword>
<dbReference type="Proteomes" id="UP000886885">
    <property type="component" value="Chromosome 6D"/>
</dbReference>
<dbReference type="EMBL" id="JAAWWB010000012">
    <property type="protein sequence ID" value="KAG6770840.1"/>
    <property type="molecule type" value="Genomic_DNA"/>
</dbReference>
<gene>
    <name evidence="2" type="ORF">POTOM_026539</name>
</gene>
<feature type="region of interest" description="Disordered" evidence="1">
    <location>
        <begin position="112"/>
        <end position="136"/>
    </location>
</feature>
<evidence type="ECO:0000256" key="1">
    <source>
        <dbReference type="SAM" id="MobiDB-lite"/>
    </source>
</evidence>
<comment type="caution">
    <text evidence="2">The sequence shown here is derived from an EMBL/GenBank/DDBJ whole genome shotgun (WGS) entry which is preliminary data.</text>
</comment>
<sequence length="222" mass="24187">MNSVCSCDGPVIAASKSVDNNMCCLRRGVVVVPHGESSSSSRKVCGVARASMVDSYESSSDLVKRMERAWLISQIKFKSFSFFRTGSHFFLIGFSFLLIDWDLAIAFSSSKTAGDDGDSVPGLGKSKNPEHSGVTGESSRCVWRVGDDDELLREVRPSLISSFLRVCLRSWSLKGDRRGAVKSTGLRDGFEEESALVTGSLCVSLAKPVSFWTRSLKVFMSA</sequence>
<proteinExistence type="predicted"/>
<protein>
    <submittedName>
        <fullName evidence="2">Uncharacterized protein</fullName>
    </submittedName>
</protein>
<accession>A0A8X8CY84</accession>
<dbReference type="AlphaFoldDB" id="A0A8X8CY84"/>